<comment type="caution">
    <text evidence="3">The sequence shown here is derived from an EMBL/GenBank/DDBJ whole genome shotgun (WGS) entry which is preliminary data.</text>
</comment>
<dbReference type="EMBL" id="VLKP01000001">
    <property type="protein sequence ID" value="TWI14262.1"/>
    <property type="molecule type" value="Genomic_DNA"/>
</dbReference>
<dbReference type="Proteomes" id="UP000316471">
    <property type="component" value="Unassembled WGS sequence"/>
</dbReference>
<protein>
    <recommendedName>
        <fullName evidence="2">Glycosyltransferase 2-like domain-containing protein</fullName>
    </recommendedName>
</protein>
<dbReference type="AlphaFoldDB" id="A0A562M371"/>
<dbReference type="SUPFAM" id="SSF53448">
    <property type="entry name" value="Nucleotide-diphospho-sugar transferases"/>
    <property type="match status" value="1"/>
</dbReference>
<gene>
    <name evidence="3" type="ORF">IP93_00257</name>
</gene>
<keyword evidence="4" id="KW-1185">Reference proteome</keyword>
<dbReference type="PANTHER" id="PTHR43179">
    <property type="entry name" value="RHAMNOSYLTRANSFERASE WBBL"/>
    <property type="match status" value="1"/>
</dbReference>
<dbReference type="CDD" id="cd04186">
    <property type="entry name" value="GT_2_like_c"/>
    <property type="match status" value="1"/>
</dbReference>
<dbReference type="PANTHER" id="PTHR43179:SF7">
    <property type="entry name" value="RHAMNOSYLTRANSFERASE WBBL"/>
    <property type="match status" value="1"/>
</dbReference>
<dbReference type="Pfam" id="PF13692">
    <property type="entry name" value="Glyco_trans_1_4"/>
    <property type="match status" value="1"/>
</dbReference>
<dbReference type="InterPro" id="IPR001173">
    <property type="entry name" value="Glyco_trans_2-like"/>
</dbReference>
<dbReference type="CDD" id="cd03801">
    <property type="entry name" value="GT4_PimA-like"/>
    <property type="match status" value="1"/>
</dbReference>
<evidence type="ECO:0000313" key="4">
    <source>
        <dbReference type="Proteomes" id="UP000316471"/>
    </source>
</evidence>
<dbReference type="SUPFAM" id="SSF53756">
    <property type="entry name" value="UDP-Glycosyltransferase/glycogen phosphorylase"/>
    <property type="match status" value="1"/>
</dbReference>
<dbReference type="Gene3D" id="3.40.50.300">
    <property type="entry name" value="P-loop containing nucleotide triphosphate hydrolases"/>
    <property type="match status" value="1"/>
</dbReference>
<dbReference type="InterPro" id="IPR029044">
    <property type="entry name" value="Nucleotide-diphossugar_trans"/>
</dbReference>
<dbReference type="RefSeq" id="WP_242006679.1">
    <property type="nucleotide sequence ID" value="NZ_VLKP01000001.1"/>
</dbReference>
<organism evidence="3 4">
    <name type="scientific">Aerolutibacter ruishenii</name>
    <dbReference type="NCBI Taxonomy" id="686800"/>
    <lineage>
        <taxon>Bacteria</taxon>
        <taxon>Pseudomonadati</taxon>
        <taxon>Pseudomonadota</taxon>
        <taxon>Gammaproteobacteria</taxon>
        <taxon>Lysobacterales</taxon>
        <taxon>Lysobacteraceae</taxon>
        <taxon>Aerolutibacter</taxon>
    </lineage>
</organism>
<sequence>MTAVASPGYTGAPVAVLVLGMHRSGTSAVTRALNLLGADLGSELMAAGRDNPGGFWEHQAVVAVHERLLADLGMAWDDPRPLPVDWLGSQAAQVAREALQRVVDREFGQAPFWAVKDPRMCRFVPLWRDLLQARGVATKALLVTRSPLEVAQSLQRRDNLPEAVGQLLWARHLLESVADTQGLPHTVLSYDAMLENWRVEIERVAAALELPVRRDADVDAAVDAWLAPPLRHHHAARAPDPECAPLVYPLAAAVGDRDVALPALEAAAATFDRLLAPARGVVDGLSAMLMVNRHDATEAKAEVGAVRRELEERTGWALALDAQLAEVREWHGKAVQEHADAIAWAQRLDSELARERGAYEALSRQLGDARDAHQTLSRQLADTRGALEAVVQRADVWAETARAWQGHAMTLTEHMDQVLGSTSWRMTAPLRWLMARVRGTPTQVDLPAAPLLQAPSLSPLASPIEHALGDAAGWTDGLSFPQVADPVVTVVVPTYGKPDYTSRCLRSLAQLADRTTFEVLVLEDRSDDPAMKAFRGVPGLRYHENVENLGFLLSCNQALDLARGHYVCFLNNDTEVLPGWLDELVRVMETHADAGMVGSKLVYPDGRLQEAGGIVWRDASAWNWGRLGDPEAAEFNYVRRVDYCSGASLLLPTALFRALGGFDVRYVPAYSEDSDLAFQVRAQGLEVYYTPFSVVVHHEGISHGTDTGAGIKAYQVANQKTFLQRWRDVLARHYPNGMDLLRARDRAWDRPVVLVVDHYVPQPDRDAGSRTMFAFLQRLVEAGCVVKFWPENLHRDPEYSPALQRMGVEVYYGRGWKGGFERLMREHGGSFDAVLLSRPHVAAPLVDVVRRHCRGRIVYYGHDLHFRRMQDEARVLGTGTAPDAACAAMEAMERGLWRASDVVLYPSDDEAMQVKALEPGVDARGINAYAWDDFVGGAEPDARAGVLFVAGFGHPPNVDAAQWLVEAIMPHVWAVHPDVRVALVGSNPTERVRALAGSRVEVTGFVSDAELARRYGSARVAAVPLRFGAGVKSKVVEALQQGLPLVTTTVGAQGLPGLASVADVHDDEQAIAQAIVALLGDDARWRKASRAGAEYVSARYSRQAMAAALLDACGLPAGARTEATA</sequence>
<feature type="coiled-coil region" evidence="1">
    <location>
        <begin position="345"/>
        <end position="379"/>
    </location>
</feature>
<evidence type="ECO:0000313" key="3">
    <source>
        <dbReference type="EMBL" id="TWI14262.1"/>
    </source>
</evidence>
<evidence type="ECO:0000256" key="1">
    <source>
        <dbReference type="SAM" id="Coils"/>
    </source>
</evidence>
<dbReference type="Pfam" id="PF00535">
    <property type="entry name" value="Glycos_transf_2"/>
    <property type="match status" value="1"/>
</dbReference>
<dbReference type="Gene3D" id="3.40.50.2000">
    <property type="entry name" value="Glycogen Phosphorylase B"/>
    <property type="match status" value="1"/>
</dbReference>
<accession>A0A562M371</accession>
<reference evidence="3 4" key="1">
    <citation type="journal article" date="2015" name="Stand. Genomic Sci.">
        <title>Genomic Encyclopedia of Bacterial and Archaeal Type Strains, Phase III: the genomes of soil and plant-associated and newly described type strains.</title>
        <authorList>
            <person name="Whitman W.B."/>
            <person name="Woyke T."/>
            <person name="Klenk H.P."/>
            <person name="Zhou Y."/>
            <person name="Lilburn T.G."/>
            <person name="Beck B.J."/>
            <person name="De Vos P."/>
            <person name="Vandamme P."/>
            <person name="Eisen J.A."/>
            <person name="Garrity G."/>
            <person name="Hugenholtz P."/>
            <person name="Kyrpides N.C."/>
        </authorList>
    </citation>
    <scope>NUCLEOTIDE SEQUENCE [LARGE SCALE GENOMIC DNA]</scope>
    <source>
        <strain evidence="3 4">CGMCC 1.10136</strain>
    </source>
</reference>
<feature type="domain" description="Glycosyltransferase 2-like" evidence="2">
    <location>
        <begin position="489"/>
        <end position="610"/>
    </location>
</feature>
<dbReference type="SUPFAM" id="SSF52540">
    <property type="entry name" value="P-loop containing nucleoside triphosphate hydrolases"/>
    <property type="match status" value="1"/>
</dbReference>
<keyword evidence="1" id="KW-0175">Coiled coil</keyword>
<dbReference type="InterPro" id="IPR027417">
    <property type="entry name" value="P-loop_NTPase"/>
</dbReference>
<name>A0A562M371_9GAMM</name>
<evidence type="ECO:0000259" key="2">
    <source>
        <dbReference type="Pfam" id="PF00535"/>
    </source>
</evidence>
<proteinExistence type="predicted"/>
<dbReference type="Gene3D" id="3.90.550.10">
    <property type="entry name" value="Spore Coat Polysaccharide Biosynthesis Protein SpsA, Chain A"/>
    <property type="match status" value="1"/>
</dbReference>